<dbReference type="PANTHER" id="PTHR42941:SF1">
    <property type="entry name" value="SLL1037 PROTEIN"/>
    <property type="match status" value="1"/>
</dbReference>
<proteinExistence type="predicted"/>
<dbReference type="Pfam" id="PF16868">
    <property type="entry name" value="NMT1_3"/>
    <property type="match status" value="1"/>
</dbReference>
<feature type="chain" id="PRO_5047350993" evidence="1">
    <location>
        <begin position="26"/>
        <end position="330"/>
    </location>
</feature>
<evidence type="ECO:0000313" key="3">
    <source>
        <dbReference type="Proteomes" id="UP001056291"/>
    </source>
</evidence>
<gene>
    <name evidence="2" type="ORF">NBZ79_05785</name>
</gene>
<dbReference type="PROSITE" id="PS51257">
    <property type="entry name" value="PROKAR_LIPOPROTEIN"/>
    <property type="match status" value="1"/>
</dbReference>
<sequence length="330" mass="35272">MKKRNLIPIVASLVACLAVSQTAVAEELALFAGPFGTGSYALGNAIEQISKKADAGVNVVASESPGLVFNVRKLAKEPDLKTATFTPYTTGLGYLAVNGLKPFKKKHPPAKLIANYLLGSVWLATFDPEIKSIKDLAGKRVALGRPPQILWTVEPELILSKGWGLHDEITIERLGTKPAAQALLDGKVDAAIIGGYANVSSGEFKPSPQTAELMASGRTLYHIPWGKDAVQKTMDSGVGINHLSVPTGAVAGMDAPMNGFFDAIAWVAYPELPDETVYNLTKMIIDHVGEFKEYHALGKLMAPGTLAYGWKPENIHPGALKAYREAGLVK</sequence>
<evidence type="ECO:0000256" key="1">
    <source>
        <dbReference type="SAM" id="SignalP"/>
    </source>
</evidence>
<name>A0ABY4W8L8_9PROT</name>
<feature type="signal peptide" evidence="1">
    <location>
        <begin position="1"/>
        <end position="25"/>
    </location>
</feature>
<dbReference type="Proteomes" id="UP001056291">
    <property type="component" value="Chromosome"/>
</dbReference>
<dbReference type="NCBIfam" id="TIGR02122">
    <property type="entry name" value="TRAP_TAXI"/>
    <property type="match status" value="1"/>
</dbReference>
<reference evidence="2" key="1">
    <citation type="submission" date="2022-06" db="EMBL/GenBank/DDBJ databases">
        <title>Sneathiella actinostolidae sp. nov., isolated from a sea anemonein the Western Pacific Ocean.</title>
        <authorList>
            <person name="Wei M.J."/>
        </authorList>
    </citation>
    <scope>NUCLEOTIDE SEQUENCE</scope>
    <source>
        <strain evidence="2">PHK-P5</strain>
    </source>
</reference>
<keyword evidence="3" id="KW-1185">Reference proteome</keyword>
<dbReference type="RefSeq" id="WP_251936266.1">
    <property type="nucleotide sequence ID" value="NZ_CP098747.1"/>
</dbReference>
<evidence type="ECO:0000313" key="2">
    <source>
        <dbReference type="EMBL" id="USG62483.1"/>
    </source>
</evidence>
<dbReference type="Gene3D" id="3.40.190.10">
    <property type="entry name" value="Periplasmic binding protein-like II"/>
    <property type="match status" value="2"/>
</dbReference>
<protein>
    <submittedName>
        <fullName evidence="2">TAXI family TRAP transporter solute-binding subunit</fullName>
    </submittedName>
</protein>
<dbReference type="PANTHER" id="PTHR42941">
    <property type="entry name" value="SLL1037 PROTEIN"/>
    <property type="match status" value="1"/>
</dbReference>
<keyword evidence="1" id="KW-0732">Signal</keyword>
<accession>A0ABY4W8L8</accession>
<dbReference type="SUPFAM" id="SSF53850">
    <property type="entry name" value="Periplasmic binding protein-like II"/>
    <property type="match status" value="1"/>
</dbReference>
<organism evidence="2 3">
    <name type="scientific">Sneathiella marina</name>
    <dbReference type="NCBI Taxonomy" id="2950108"/>
    <lineage>
        <taxon>Bacteria</taxon>
        <taxon>Pseudomonadati</taxon>
        <taxon>Pseudomonadota</taxon>
        <taxon>Alphaproteobacteria</taxon>
        <taxon>Sneathiellales</taxon>
        <taxon>Sneathiellaceae</taxon>
        <taxon>Sneathiella</taxon>
    </lineage>
</organism>
<dbReference type="EMBL" id="CP098747">
    <property type="protein sequence ID" value="USG62483.1"/>
    <property type="molecule type" value="Genomic_DNA"/>
</dbReference>
<dbReference type="InterPro" id="IPR011852">
    <property type="entry name" value="TRAP_TAXI"/>
</dbReference>